<dbReference type="Proteomes" id="UP001606210">
    <property type="component" value="Unassembled WGS sequence"/>
</dbReference>
<protein>
    <recommendedName>
        <fullName evidence="3">DUF4398 domain-containing protein</fullName>
    </recommendedName>
</protein>
<sequence>MKRTVVITAWAFVAVGCASTPMKDPGLTAEADRSEQRAIAAQKDGMREVARLQDARADRLRAQAGNQSLGDVIASTLINLLSGGSTKEPERHR</sequence>
<name>A0ABW7F0X5_9BURK</name>
<reference evidence="1 2" key="1">
    <citation type="submission" date="2024-08" db="EMBL/GenBank/DDBJ databases">
        <authorList>
            <person name="Lu H."/>
        </authorList>
    </citation>
    <scope>NUCLEOTIDE SEQUENCE [LARGE SCALE GENOMIC DNA]</scope>
    <source>
        <strain evidence="1 2">LYH14W</strain>
    </source>
</reference>
<gene>
    <name evidence="1" type="ORF">ACG00Y_10175</name>
</gene>
<accession>A0ABW7F0X5</accession>
<keyword evidence="2" id="KW-1185">Reference proteome</keyword>
<dbReference type="RefSeq" id="WP_394478417.1">
    <property type="nucleotide sequence ID" value="NZ_JBIGHV010000003.1"/>
</dbReference>
<proteinExistence type="predicted"/>
<dbReference type="PROSITE" id="PS51257">
    <property type="entry name" value="PROKAR_LIPOPROTEIN"/>
    <property type="match status" value="1"/>
</dbReference>
<comment type="caution">
    <text evidence="1">The sequence shown here is derived from an EMBL/GenBank/DDBJ whole genome shotgun (WGS) entry which is preliminary data.</text>
</comment>
<dbReference type="EMBL" id="JBIGHV010000003">
    <property type="protein sequence ID" value="MFG6430281.1"/>
    <property type="molecule type" value="Genomic_DNA"/>
</dbReference>
<organism evidence="1 2">
    <name type="scientific">Pelomonas parva</name>
    <dbReference type="NCBI Taxonomy" id="3299032"/>
    <lineage>
        <taxon>Bacteria</taxon>
        <taxon>Pseudomonadati</taxon>
        <taxon>Pseudomonadota</taxon>
        <taxon>Betaproteobacteria</taxon>
        <taxon>Burkholderiales</taxon>
        <taxon>Sphaerotilaceae</taxon>
        <taxon>Roseateles</taxon>
    </lineage>
</organism>
<evidence type="ECO:0000313" key="2">
    <source>
        <dbReference type="Proteomes" id="UP001606210"/>
    </source>
</evidence>
<evidence type="ECO:0008006" key="3">
    <source>
        <dbReference type="Google" id="ProtNLM"/>
    </source>
</evidence>
<evidence type="ECO:0000313" key="1">
    <source>
        <dbReference type="EMBL" id="MFG6430281.1"/>
    </source>
</evidence>